<dbReference type="RefSeq" id="WP_064104647.1">
    <property type="nucleotide sequence ID" value="NZ_LXSF01000012.1"/>
</dbReference>
<dbReference type="EMBL" id="LXSF01000012">
    <property type="protein sequence ID" value="OAM15219.1"/>
    <property type="molecule type" value="Genomic_DNA"/>
</dbReference>
<comment type="caution">
    <text evidence="1">The sequence shown here is derived from an EMBL/GenBank/DDBJ whole genome shotgun (WGS) entry which is preliminary data.</text>
</comment>
<reference evidence="2" key="1">
    <citation type="submission" date="2016-05" db="EMBL/GenBank/DDBJ databases">
        <title>Draft genome of Corynebacterium afermentans subsp. afermentans LCDC 88199T.</title>
        <authorList>
            <person name="Bernier A.-M."/>
            <person name="Bernard K."/>
        </authorList>
    </citation>
    <scope>NUCLEOTIDE SEQUENCE [LARGE SCALE GENOMIC DNA]</scope>
    <source>
        <strain evidence="2">NML01-0328</strain>
    </source>
</reference>
<name>A0A1A9RAA3_EIKCO</name>
<proteinExistence type="predicted"/>
<organism evidence="1 2">
    <name type="scientific">Eikenella corrodens</name>
    <dbReference type="NCBI Taxonomy" id="539"/>
    <lineage>
        <taxon>Bacteria</taxon>
        <taxon>Pseudomonadati</taxon>
        <taxon>Pseudomonadota</taxon>
        <taxon>Betaproteobacteria</taxon>
        <taxon>Neisseriales</taxon>
        <taxon>Neisseriaceae</taxon>
        <taxon>Eikenella</taxon>
    </lineage>
</organism>
<accession>A0A1A9RAA3</accession>
<evidence type="ECO:0000313" key="1">
    <source>
        <dbReference type="EMBL" id="OAM15219.1"/>
    </source>
</evidence>
<gene>
    <name evidence="1" type="ORF">A7P85_08525</name>
</gene>
<evidence type="ECO:0000313" key="2">
    <source>
        <dbReference type="Proteomes" id="UP000078003"/>
    </source>
</evidence>
<sequence length="75" mass="7745">MNLKSTFEVLFGRQETGIATITGERGGGSYAATTQGGADVVLTGSATVGKKVFYDAKSGRILGEAPAHRVTDIVL</sequence>
<dbReference type="AlphaFoldDB" id="A0A1A9RAA3"/>
<dbReference type="Proteomes" id="UP000078003">
    <property type="component" value="Unassembled WGS sequence"/>
</dbReference>
<protein>
    <submittedName>
        <fullName evidence="1">Uncharacterized protein</fullName>
    </submittedName>
</protein>